<evidence type="ECO:0000313" key="2">
    <source>
        <dbReference type="EMBL" id="MBK1818215.1"/>
    </source>
</evidence>
<comment type="caution">
    <text evidence="2">The sequence shown here is derived from an EMBL/GenBank/DDBJ whole genome shotgun (WGS) entry which is preliminary data.</text>
</comment>
<dbReference type="InterPro" id="IPR036116">
    <property type="entry name" value="FN3_sf"/>
</dbReference>
<dbReference type="InterPro" id="IPR013783">
    <property type="entry name" value="Ig-like_fold"/>
</dbReference>
<dbReference type="InterPro" id="IPR013830">
    <property type="entry name" value="SGNH_hydro"/>
</dbReference>
<dbReference type="InterPro" id="IPR036514">
    <property type="entry name" value="SGNH_hydro_sf"/>
</dbReference>
<feature type="domain" description="Fibronectin type-III" evidence="1">
    <location>
        <begin position="673"/>
        <end position="764"/>
    </location>
</feature>
<evidence type="ECO:0000259" key="1">
    <source>
        <dbReference type="PROSITE" id="PS50853"/>
    </source>
</evidence>
<dbReference type="InterPro" id="IPR013320">
    <property type="entry name" value="ConA-like_dom_sf"/>
</dbReference>
<dbReference type="AlphaFoldDB" id="A0A934RAL7"/>
<dbReference type="GO" id="GO:0004622">
    <property type="term" value="F:phosphatidylcholine lysophospholipase activity"/>
    <property type="evidence" value="ECO:0007669"/>
    <property type="project" value="TreeGrafter"/>
</dbReference>
<dbReference type="Gene3D" id="2.60.120.200">
    <property type="match status" value="1"/>
</dbReference>
<keyword evidence="3" id="KW-1185">Reference proteome</keyword>
<reference evidence="2" key="1">
    <citation type="submission" date="2021-01" db="EMBL/GenBank/DDBJ databases">
        <title>Modified the classification status of verrucomicrobia.</title>
        <authorList>
            <person name="Feng X."/>
        </authorList>
    </citation>
    <scope>NUCLEOTIDE SEQUENCE</scope>
    <source>
        <strain evidence="2">JCM 18052</strain>
    </source>
</reference>
<dbReference type="CDD" id="cd00063">
    <property type="entry name" value="FN3"/>
    <property type="match status" value="1"/>
</dbReference>
<dbReference type="PROSITE" id="PS50853">
    <property type="entry name" value="FN3"/>
    <property type="match status" value="1"/>
</dbReference>
<protein>
    <recommendedName>
        <fullName evidence="1">Fibronectin type-III domain-containing protein</fullName>
    </recommendedName>
</protein>
<dbReference type="SUPFAM" id="SSF49899">
    <property type="entry name" value="Concanavalin A-like lectins/glucanases"/>
    <property type="match status" value="1"/>
</dbReference>
<dbReference type="Gene3D" id="3.40.50.1110">
    <property type="entry name" value="SGNH hydrolase"/>
    <property type="match status" value="1"/>
</dbReference>
<dbReference type="SUPFAM" id="SSF52266">
    <property type="entry name" value="SGNH hydrolase"/>
    <property type="match status" value="1"/>
</dbReference>
<proteinExistence type="predicted"/>
<name>A0A934RAL7_9BACT</name>
<dbReference type="SUPFAM" id="SSF49265">
    <property type="entry name" value="Fibronectin type III"/>
    <property type="match status" value="1"/>
</dbReference>
<dbReference type="Pfam" id="PF13472">
    <property type="entry name" value="Lipase_GDSL_2"/>
    <property type="match status" value="1"/>
</dbReference>
<dbReference type="EMBL" id="JAENIK010000013">
    <property type="protein sequence ID" value="MBK1818215.1"/>
    <property type="molecule type" value="Genomic_DNA"/>
</dbReference>
<dbReference type="PANTHER" id="PTHR30383">
    <property type="entry name" value="THIOESTERASE 1/PROTEASE 1/LYSOPHOSPHOLIPASE L1"/>
    <property type="match status" value="1"/>
</dbReference>
<dbReference type="PANTHER" id="PTHR30383:SF5">
    <property type="entry name" value="SGNH HYDROLASE-TYPE ESTERASE DOMAIN-CONTAINING PROTEIN"/>
    <property type="match status" value="1"/>
</dbReference>
<accession>A0A934RAL7</accession>
<dbReference type="InterPro" id="IPR051532">
    <property type="entry name" value="Ester_Hydrolysis_Enzymes"/>
</dbReference>
<dbReference type="Gene3D" id="2.60.40.10">
    <property type="entry name" value="Immunoglobulins"/>
    <property type="match status" value="1"/>
</dbReference>
<organism evidence="2 3">
    <name type="scientific">Luteolibacter yonseiensis</name>
    <dbReference type="NCBI Taxonomy" id="1144680"/>
    <lineage>
        <taxon>Bacteria</taxon>
        <taxon>Pseudomonadati</taxon>
        <taxon>Verrucomicrobiota</taxon>
        <taxon>Verrucomicrobiia</taxon>
        <taxon>Verrucomicrobiales</taxon>
        <taxon>Verrucomicrobiaceae</taxon>
        <taxon>Luteolibacter</taxon>
    </lineage>
</organism>
<dbReference type="CDD" id="cd00229">
    <property type="entry name" value="SGNH_hydrolase"/>
    <property type="match status" value="1"/>
</dbReference>
<dbReference type="InterPro" id="IPR003961">
    <property type="entry name" value="FN3_dom"/>
</dbReference>
<sequence length="1266" mass="132797">MPVSKTQASGFQPAGKSPHPARWSHLALLATAFLTGTNASHASLIAREGFDQAGGSALAGTTGPQGFVSAYTTAGTGLSVEAGGAGYGDLAASGNKLAFTAGNNGNFGILANSPETPGTSVYMSYLIKVDPTAEYAGVSLFDGNTEVLFTGKRTGTPYVLGLEPKVGTGQNTAAYSTRLSLVVCRIDFAADSAVVRMYVNPQTGAEPATADATVTRTSALVYDRVRFQSNATGFVDEFRMGDTFEDVVPMTYGGNPSEVVVLGSSVAAAVGASNQNEGWAYRMKSVLENPPPVVTDSRIIWNVHNASVSGNNTTAVLNRLQNDVITPRAGGDVVLIALSMANEGLVGSSNPQPVFDSFKSGVEELIRRCRLAGFHPVVSLCYPHNSYNAAQYAQIRKMNLLLNTWDTPCVNFLGSIDDGSGHWTAGFFADEGHPNSQGHLEMASSVVPSLFEAIVNGKTATPDWTGTPGYLRILQDTGAKAPLAYTPAQDYRSFTLAFRTRSTGVGTLACVATGAAGATLESRAGSLVYVSSTGAETVIPVTVNDGTWHDVALSHRKTTNTTLVFVDGQLKATVNGAIAAPSFVIGGPGAIPGRAEAPAQADYQDVAIYRAAWTEDEALAQANGRLQQASLDVLSTLDDAAPAQGATLANRAQSYSALTLQTPGFSTQVSSTSPDNLSATSYQTGRASLIWTDHTNGAAGYTIQRRRTDVSEGWQTVGTTTGNKPSFEDSGLLAASPYAYRVLITASGLQEDASNVTFVTPGGQNSLSYQSWVKGYYPPAVVENPVYQIDFNAFGTPDYGGQIWNTVTGSGVAAPLVLRDAANNLSTFKVAISDGFDQTRNDNGSPLAGYPAAAQTSQVALRDDNPLTGAVTFSGLDPAAKYDFTFFARRGSIVAGFDYNGNYTFTGGGSPVSVVVNANMNTMLTPVAGIAPDASGNITLTVAPVATSGSRFPCLNFIKFQKSTPGTHLIDFNTNANPAYGAVRWNTVNSTSSTAPYTLRDIYNTTSGVSLALTDGFDQFRTDPISPIPDLAAAAQNSQFCLRDDNPLTAAMTFTGLDPAKSYDFSFFSRRGSLVGGYDYTGTFTFTGAGAPVVVVTDAAVNTTLTTVPPVTPDATGKVTLGLSAGPGAGIDFPVLNLIRLAPTVPPVVDARTDPYADPDGDGLRNFEEYARGFNPTVADGTPFRLNSYQQDATDGGRFLIMLDRKATEAKCVLESSTDLTIWSPDATATRAAVGTNGSVGTFLYEVPPSGTRKFYRFRLDLGGQP</sequence>
<evidence type="ECO:0000313" key="3">
    <source>
        <dbReference type="Proteomes" id="UP000600139"/>
    </source>
</evidence>
<dbReference type="Proteomes" id="UP000600139">
    <property type="component" value="Unassembled WGS sequence"/>
</dbReference>
<gene>
    <name evidence="2" type="ORF">JIN84_21505</name>
</gene>
<dbReference type="RefSeq" id="WP_200353164.1">
    <property type="nucleotide sequence ID" value="NZ_BAABHZ010000002.1"/>
</dbReference>